<reference evidence="1" key="1">
    <citation type="submission" date="2022-10" db="EMBL/GenBank/DDBJ databases">
        <title>Novel sulphate-reducing endosymbionts in the free-living metamonad Anaeramoeba.</title>
        <authorList>
            <person name="Jerlstrom-Hultqvist J."/>
            <person name="Cepicka I."/>
            <person name="Gallot-Lavallee L."/>
            <person name="Salas-Leiva D."/>
            <person name="Curtis B.A."/>
            <person name="Zahonova K."/>
            <person name="Pipaliya S."/>
            <person name="Dacks J."/>
            <person name="Roger A.J."/>
        </authorList>
    </citation>
    <scope>NUCLEOTIDE SEQUENCE</scope>
    <source>
        <strain evidence="1">BMAN</strain>
    </source>
</reference>
<sequence>MSRGRHNFVPFPSEKEGDVVLCTHCGWRQKDCKNKSQCSGNNKVKLNTDIRGHHYFHYYESSDGKSWKVICEYCGYEARECGNRTNCSGNKDPGKWLSLIGDVVKGVKTANDFFK</sequence>
<name>A0A9Q0RHD4_ANAIG</name>
<dbReference type="EMBL" id="JAPDFW010000013">
    <property type="protein sequence ID" value="KAJ5080127.1"/>
    <property type="molecule type" value="Genomic_DNA"/>
</dbReference>
<accession>A0A9Q0RHD4</accession>
<keyword evidence="2" id="KW-1185">Reference proteome</keyword>
<protein>
    <submittedName>
        <fullName evidence="1">Uncharacterized protein</fullName>
    </submittedName>
</protein>
<evidence type="ECO:0000313" key="2">
    <source>
        <dbReference type="Proteomes" id="UP001149090"/>
    </source>
</evidence>
<dbReference type="AlphaFoldDB" id="A0A9Q0RHD4"/>
<comment type="caution">
    <text evidence="1">The sequence shown here is derived from an EMBL/GenBank/DDBJ whole genome shotgun (WGS) entry which is preliminary data.</text>
</comment>
<dbReference type="Proteomes" id="UP001149090">
    <property type="component" value="Unassembled WGS sequence"/>
</dbReference>
<gene>
    <name evidence="1" type="ORF">M0811_14144</name>
</gene>
<evidence type="ECO:0000313" key="1">
    <source>
        <dbReference type="EMBL" id="KAJ5080127.1"/>
    </source>
</evidence>
<organism evidence="1 2">
    <name type="scientific">Anaeramoeba ignava</name>
    <name type="common">Anaerobic marine amoeba</name>
    <dbReference type="NCBI Taxonomy" id="1746090"/>
    <lineage>
        <taxon>Eukaryota</taxon>
        <taxon>Metamonada</taxon>
        <taxon>Anaeramoebidae</taxon>
        <taxon>Anaeramoeba</taxon>
    </lineage>
</organism>
<proteinExistence type="predicted"/>